<comment type="caution">
    <text evidence="2">The sequence shown here is derived from an EMBL/GenBank/DDBJ whole genome shotgun (WGS) entry which is preliminary data.</text>
</comment>
<dbReference type="GO" id="GO:0006303">
    <property type="term" value="P:double-strand break repair via nonhomologous end joining"/>
    <property type="evidence" value="ECO:0007669"/>
    <property type="project" value="InterPro"/>
</dbReference>
<dbReference type="InterPro" id="IPR045581">
    <property type="entry name" value="DNAPKcs_CC5"/>
</dbReference>
<dbReference type="Pfam" id="PF19704">
    <property type="entry name" value="DNAPKcs_CC5"/>
    <property type="match status" value="2"/>
</dbReference>
<dbReference type="SMART" id="SM01344">
    <property type="entry name" value="NUC194"/>
    <property type="match status" value="1"/>
</dbReference>
<dbReference type="InterPro" id="IPR046803">
    <property type="entry name" value="DNAPKcs_CC1-2"/>
</dbReference>
<dbReference type="EMBL" id="JANEYF010001724">
    <property type="protein sequence ID" value="KAJ8958549.1"/>
    <property type="molecule type" value="Genomic_DNA"/>
</dbReference>
<dbReference type="InterPro" id="IPR050517">
    <property type="entry name" value="DDR_Repair_Kinase"/>
</dbReference>
<dbReference type="Pfam" id="PF20502">
    <property type="entry name" value="DNAPKcs_CC1-2"/>
    <property type="match status" value="1"/>
</dbReference>
<reference evidence="2" key="1">
    <citation type="journal article" date="2023" name="Insect Mol. Biol.">
        <title>Genome sequencing provides insights into the evolution of gene families encoding plant cell wall-degrading enzymes in longhorned beetles.</title>
        <authorList>
            <person name="Shin N.R."/>
            <person name="Okamura Y."/>
            <person name="Kirsch R."/>
            <person name="Pauchet Y."/>
        </authorList>
    </citation>
    <scope>NUCLEOTIDE SEQUENCE</scope>
    <source>
        <strain evidence="2">RBIC_L_NR</strain>
    </source>
</reference>
<evidence type="ECO:0000259" key="1">
    <source>
        <dbReference type="SMART" id="SM01344"/>
    </source>
</evidence>
<dbReference type="PANTHER" id="PTHR11139">
    <property type="entry name" value="ATAXIA TELANGIECTASIA MUTATED ATM -RELATED"/>
    <property type="match status" value="1"/>
</dbReference>
<dbReference type="PANTHER" id="PTHR11139:SF68">
    <property type="entry name" value="DNA-DEPENDENT PROTEIN KINASE CATALYTIC SUBUNIT"/>
    <property type="match status" value="1"/>
</dbReference>
<feature type="domain" description="DNA-dependent protein kinase catalytic subunit CC3" evidence="1">
    <location>
        <begin position="1693"/>
        <end position="2050"/>
    </location>
</feature>
<keyword evidence="3" id="KW-1185">Reference proteome</keyword>
<name>A0AAV8Z4X5_9CUCU</name>
<dbReference type="InterPro" id="IPR046804">
    <property type="entry name" value="DNA-PKcs_N"/>
</dbReference>
<gene>
    <name evidence="2" type="ORF">NQ314_006388</name>
</gene>
<dbReference type="Pfam" id="PF20500">
    <property type="entry name" value="DNA-PKcs_N"/>
    <property type="match status" value="1"/>
</dbReference>
<accession>A0AAV8Z4X5</accession>
<dbReference type="InterPro" id="IPR012582">
    <property type="entry name" value="DNAPKcs_CC3"/>
</dbReference>
<sequence>MDIDPQSFFGDLTTYSHDVKGGPYQCYRLLETLNRNLIEEQINSSFIDLYLIHIFEKSNGLIYFIETTIKNKNFKNATNRAVEILYTLVNNFPSRLVESNILDIYSLSINLIKSNATSEVKVKILELLLVSLEKLDICIETEAVSSIYKQLLSSLQNALRQNHSDTVKHKELVVLGFFVKRYQYLVSNPKESQQLFIRSLEPEILKPKKSQNIICGFFLGFSYYCESFPLNLDNTDDKKLIERLYKFIKVLVVPSDKIKIGNRAAILFLSNNINVFGELLLKEYKFWHTKLLNWLELGADDKKAGVITLKAFLQVTSTVVYEKNEDQWRSVVEYFNQWCKDILKKDDATNYENHLALLCLKLFSGASYKHLPQSDVTELFVMIMQTFEYTYILNYNPTSEEWQYLPDYVQTVANFMQFKTFTASEFYCLQRAVINMIKSFHQLPYLHYSLVIDGIVTTCFYLKKSQYFDAFVENVIYQGVVWSCSHQHISNAEFSEETTEKIITVKNFLPLWVGVLKLTSNRTYDKFGLYLEDRKYILERIVNQLVKTLMILINKLNLSVKLKEEDMTLMELEKAYQVEHINDYAIFLNLIDFYKEILNNIEPRMFSKCICKIIKHIVNKCVQYPLISGFYKLLSYSLKIANKLHLFEEQDANQDIVNSRETLTKFLEILLEKMIQYRYELLIACLQVLLDCPVIIVKEMLAACAVPFITVFNVGRSYFPLAEMGLDTLEYWQDNMDPNDINPLLSKIVASLDTYLRSKSLQGQTQTNIIEKRRKTVQTMKKRKVLLELEPVLVNIQKRILTFIGKQDSKICQAFVYSDNSVVPTLFSGENVHLKITLPYEDVHLDIYLDTLVPRVVTLALYCSDRKTRITACEVLQAIVMIFLGRAKPMSQSGLSELEDLLKTMAMPLLQLGCDIDQLVQQIFEPLFLQLIHWYTSPTQLRGSHTAIIIDALMEGITHPTDTCLRDFSGQCINEFIKWTIKQTNESALSRDPANIKVLVKKMRFFSSHPDYAKKLGAALIFNNIYRELREEESLISIFWLEILHIFVTSLSLIEYNSLEDNNAIIQINNSLCHIQRVFVEKPQLFRTEDDKRRVPSDIKGSVLKDVAVWLLQQTGNRSRNCRESCMDLFITIAPLVSDKKVKLQVFVRDNFTNSFVSDIYEESLLKNPTLTDMTHSEDCTVLLKWLQGFLCALDGYNFIIKNNLGDINFVNNVTFGAIDYFLKNLYNVDMSEALNLINHKSWTFTSLDRDQFNKLRSACVISILKLFSTVMNDEILCKKSDMIWTKDFWKLILNVIFHPHLLGLDNSVIQPKHLELLTILLNNLPRKISENKIFELVELLHNFIEGNCFTSIDLKTNVTLVQRNIIRGLLLLHSTNINKQLKLQKYTTGLVSELMQNFYSIQDNNVIFVNELQDTTSEHVALILLFSLTNQSEFNCFVNHLCQPYLVQSMEFNKELTFGIYFLNIFQEVIMPFLIGNFESFLNLSIDKGNLNLTVEIVMFILNFVLKNKEFKQHYNDISKILLEKWTVFKDFFNASDDNVHLGVEYLKLFMPICKLQTAEFYLWLVQHLLEEDDLNNKLQIFYLLVDTVDDKTVQSRNELENGFSNLYTQVVLCLTNADANTLIFDKMLGVIPNVKSSIILKMLVQLYLKLSTNTDISSLLAKFMRNIDKSLQQSTLNLIYDMSSHDRAFEEKYKIIKDIMPPLFQKCNLSCFEKFYEEHINEIISKLQDKDNLEINVLGFVLVEILFLRIPIGTEERNNCSISKAANNPKLLQLCLKFALDAFKNPSTASEELLRLYKCHAYNALASIVSNSLKSPSFYEKLFIRQENNQDILWNGIIDTSTVFEFPVLFDSIPSQRKVLTNIRDEIRAQQRRNGERTKSMKYIESQRLFNSSLSEDVTNFDFTNTILRSQKVPEDPKDTSVNYQCEIQLDAINVNNHECMATVCGLIQHIFNSGITDLPEKDEEVVLPNWMKGMRTALLSRDTHRNIKIFLVKVIDNMIVIFNHYSNWFLEPLMQFIVDKCAGNEINYFVTDVIIILAKWASNTVNLNERECQLASDMLYFLISNLKYERLDVFKYNLDLIKLIVESWKNYIKVPAADIFQLISTENKCEIGIHLTSIFLVNNLAPWQDVKIDGFISLLLKRMDTSRKSVYRPCAETVGLALKYLKKDQYSEKINTYLKKISDFTKYVNCLEGVAIHFPQIVSAYHVAKLISSLNQFPDTQKILHLKIIHRRAEVSLDILDEISDFKIVEWDRLLENANLEIQIITLEIIKKCLSVFMSYRGYANIIKTLLRNISNSNLLYRNCVYDIAMLIYQQNKDDLDICKEILIFGLVDSDKDNREKVIKFWTENSNVPRPIIDRFPYLLSNLYKTKIEDQFLSYINYFLITVVTTEEFDLELFEHPLEDCNFEDYKLQTNWRLQHPSVVPLFADTLQTYNDFLEPYDETDLLQLKQTQTTFEFAPTQSVHEREFSKFTSLESSLTVNVSDSANGIKNPNDLVMSQKYRLPRRRFLKDKSKISISHAHYEVKKKVKQVQQRIDLAKEREKQVNIYRNYRKGDFPDIQILLSSVLKPLQMLSLCDSEVSKMLFSEIFKGLVLKVEKNDLFLQTVSDSIRFIFNNSTYFNSNLFSTLLDILLRNKDKIQFEPQLLSYVCQQSGLVSVGTLLLEEYLISYDDQPSGSKKGTGTGENTETVYWVKLAELYKELEEWDVVRSIFLEKMNCKDIIQKAIKYESEAQWRNAQELYKQLIETDMSAERKDFYYESYFKCFANLGEWEYLPETINSVVTTRDTDNAWDILWDNGWYQQKLLPWYIIAHVKNTLFSQTWPEEFSKDINKCLSCAEKAEYLQTNFSEELCMMWLFKRDIASAKYYLQSYIKNFLGEWQLLNPMFQSLRYNKILKLRNFIEIDQFISTYNNLTDDFGGVV</sequence>
<organism evidence="2 3">
    <name type="scientific">Rhamnusium bicolor</name>
    <dbReference type="NCBI Taxonomy" id="1586634"/>
    <lineage>
        <taxon>Eukaryota</taxon>
        <taxon>Metazoa</taxon>
        <taxon>Ecdysozoa</taxon>
        <taxon>Arthropoda</taxon>
        <taxon>Hexapoda</taxon>
        <taxon>Insecta</taxon>
        <taxon>Pterygota</taxon>
        <taxon>Neoptera</taxon>
        <taxon>Endopterygota</taxon>
        <taxon>Coleoptera</taxon>
        <taxon>Polyphaga</taxon>
        <taxon>Cucujiformia</taxon>
        <taxon>Chrysomeloidea</taxon>
        <taxon>Cerambycidae</taxon>
        <taxon>Lepturinae</taxon>
        <taxon>Rhagiini</taxon>
        <taxon>Rhamnusium</taxon>
    </lineage>
</organism>
<dbReference type="Proteomes" id="UP001162156">
    <property type="component" value="Unassembled WGS sequence"/>
</dbReference>
<proteinExistence type="predicted"/>
<dbReference type="Pfam" id="PF08163">
    <property type="entry name" value="DNAPKcs_CC3"/>
    <property type="match status" value="1"/>
</dbReference>
<evidence type="ECO:0000313" key="3">
    <source>
        <dbReference type="Proteomes" id="UP001162156"/>
    </source>
</evidence>
<evidence type="ECO:0000313" key="2">
    <source>
        <dbReference type="EMBL" id="KAJ8958549.1"/>
    </source>
</evidence>
<dbReference type="GO" id="GO:0000723">
    <property type="term" value="P:telomere maintenance"/>
    <property type="evidence" value="ECO:0007669"/>
    <property type="project" value="TreeGrafter"/>
</dbReference>
<dbReference type="GO" id="GO:0005634">
    <property type="term" value="C:nucleus"/>
    <property type="evidence" value="ECO:0007669"/>
    <property type="project" value="InterPro"/>
</dbReference>
<dbReference type="GO" id="GO:0004674">
    <property type="term" value="F:protein serine/threonine kinase activity"/>
    <property type="evidence" value="ECO:0007669"/>
    <property type="project" value="TreeGrafter"/>
</dbReference>
<protein>
    <recommendedName>
        <fullName evidence="1">DNA-dependent protein kinase catalytic subunit CC3 domain-containing protein</fullName>
    </recommendedName>
</protein>